<feature type="region of interest" description="Disordered" evidence="1">
    <location>
        <begin position="354"/>
        <end position="373"/>
    </location>
</feature>
<feature type="compositionally biased region" description="Pro residues" evidence="1">
    <location>
        <begin position="399"/>
        <end position="409"/>
    </location>
</feature>
<dbReference type="Proteomes" id="UP000503447">
    <property type="component" value="Chromosome"/>
</dbReference>
<feature type="region of interest" description="Disordered" evidence="1">
    <location>
        <begin position="389"/>
        <end position="411"/>
    </location>
</feature>
<dbReference type="InterPro" id="IPR025641">
    <property type="entry name" value="DUF4340"/>
</dbReference>
<keyword evidence="4" id="KW-1185">Reference proteome</keyword>
<evidence type="ECO:0000313" key="4">
    <source>
        <dbReference type="Proteomes" id="UP000503447"/>
    </source>
</evidence>
<evidence type="ECO:0000256" key="1">
    <source>
        <dbReference type="SAM" id="MobiDB-lite"/>
    </source>
</evidence>
<feature type="domain" description="DUF4340" evidence="2">
    <location>
        <begin position="663"/>
        <end position="783"/>
    </location>
</feature>
<organism evidence="3 4">
    <name type="scientific">Frigoriglobus tundricola</name>
    <dbReference type="NCBI Taxonomy" id="2774151"/>
    <lineage>
        <taxon>Bacteria</taxon>
        <taxon>Pseudomonadati</taxon>
        <taxon>Planctomycetota</taxon>
        <taxon>Planctomycetia</taxon>
        <taxon>Gemmatales</taxon>
        <taxon>Gemmataceae</taxon>
        <taxon>Frigoriglobus</taxon>
    </lineage>
</organism>
<sequence length="1473" mass="156081">MNWKSTLLLVILAAAAGAWLWRGDTWVPALAPKTAPADPAALAALEADFTPAAITRIEVAPAGGDPFVFERTEKGWTQPGAWPLRTIEVNELVEALGTLRTRFRPVPLPAAGPAELEQALERFGLTAAQKPLAVRVTAGGTGYALAIGEPALKPGESPFTRPAFVRVGDAPEVLKLGPDVMPVLSRPAEAYRRRQLFADVERVKIAGAPAPATAPGAPAEITIPATVSLPGPAVEQIRVTAKGPAVFGFTPWPASGSFTLTRTGPTPAPSVTEKNAEASVSLDRLADAWAVDAPRRDRPDPNRLQQVLAAVPELWVEDFIPAAQGTHAEHPFAIARLLPVPLDPLAATLARLHPETVPDPREELKKPKRAVSVTTKDGPVTVKFGGVAKVSTREEPDTRPSPPGVPPRPATRKVQALYRYAQIEGNPQLFTVADEKLGDLFAKAGDLIDTRVARFGTDEVQTVAVAQPGKPPLVLARKKGNPKATKPEEKQDRWFIEQAPNPLLADGDRVDEFVGRLAGFQGSADSDLYRADPMARGLDPAACVTVTVVAREKRPDGDPEAPARAYKLLIGTPDFAAGKLPVQLAGWPRITLISDRLGGAPAAGWLTAKLFPERLEPVFRRDPVAYRSRKLFDTADAKLTAVTVDGPRGFALKQEPVDGREVWKLVAPLASDADPRNAAALVAQASGLEATEFVAAGADPAEYGLHKPQFTAALAFSDGRTYKLDVGGPRPGKPEVFARLDGGAVFALPVATTDALAAGALKLLPLQVWNISLDKLTGVEVTRFDAPDESFALAQDGTNWKLTGPFTAPVAFLDAQPAVAALASLPATKYEALSAPDDPAKYGFDKPLARVKLAYTEKTGATARPAAKTVLVGGAAPNGQDHYAKLDDPTAPVFVVAAGYLNAVRTAPLTLLDRNLLSLDPTKIAKVQLAGDKPEAAVTLTKGEKGAWRADGAAFAVDAVVAEQAVSTFAPLPVERLVAYGDAVKWADYGLEKPEHTITVVLGTDPPVTHTVQLGKSAPLGARFVRVDGGKAVGVLAAPAVRVLSRTKLDFADRTLLVFKSEDLVGLARTRGKEELELAPGAGDGWTVEKPAKQKADKLLVEDLADALSHLRAEKVAAFGKKDEVLKPYGLEPPEATVTLTIGEKADRKALRLGRPVDAARPDGDRYATVEAAGADATVGVLPGALANKLLAPPVSFRDRTVARFVDADKLVLERGARKVTFAKVNGTWKVTAPLAADAEQGALDDLVAELAKLRASDWVAEKPTPAELKAFGLEKPELTWTVSNGDRDVLVLRVGQAGKDGRVYATAGASGMVAVLGPPQAAKVLGEYRVRKPWALDAFQAEAVEIARGDKTFALIKNGPGWVDPSAPVAPIDPRAVTELLGALTALQVDHYAVDANGEAKLFGLEKPEVTVTVTLKDGTKRVLAVGGVVGGTNDKQRYARVVDPARTDVFVLSAADTDRFTRDRATYVQKK</sequence>
<proteinExistence type="predicted"/>
<evidence type="ECO:0000259" key="2">
    <source>
        <dbReference type="Pfam" id="PF14238"/>
    </source>
</evidence>
<dbReference type="KEGG" id="ftj:FTUN_2745"/>
<dbReference type="Pfam" id="PF14238">
    <property type="entry name" value="DUF4340"/>
    <property type="match status" value="3"/>
</dbReference>
<dbReference type="EMBL" id="CP053452">
    <property type="protein sequence ID" value="QJW95203.1"/>
    <property type="molecule type" value="Genomic_DNA"/>
</dbReference>
<protein>
    <recommendedName>
        <fullName evidence="2">DUF4340 domain-containing protein</fullName>
    </recommendedName>
</protein>
<gene>
    <name evidence="3" type="ORF">FTUN_2745</name>
</gene>
<name>A0A6M5YPI3_9BACT</name>
<evidence type="ECO:0000313" key="3">
    <source>
        <dbReference type="EMBL" id="QJW95203.1"/>
    </source>
</evidence>
<reference evidence="4" key="1">
    <citation type="submission" date="2020-05" db="EMBL/GenBank/DDBJ databases">
        <title>Frigoriglobus tundricola gen. nov., sp. nov., a psychrotolerant cellulolytic planctomycete of the family Gemmataceae with two divergent copies of 16S rRNA gene.</title>
        <authorList>
            <person name="Kulichevskaya I.S."/>
            <person name="Ivanova A.A."/>
            <person name="Naumoff D.G."/>
            <person name="Beletsky A.V."/>
            <person name="Rijpstra W.I.C."/>
            <person name="Sinninghe Damste J.S."/>
            <person name="Mardanov A.V."/>
            <person name="Ravin N.V."/>
            <person name="Dedysh S.N."/>
        </authorList>
    </citation>
    <scope>NUCLEOTIDE SEQUENCE [LARGE SCALE GENOMIC DNA]</scope>
    <source>
        <strain evidence="4">PL17</strain>
    </source>
</reference>
<feature type="compositionally biased region" description="Basic and acidic residues" evidence="1">
    <location>
        <begin position="354"/>
        <end position="365"/>
    </location>
</feature>
<dbReference type="RefSeq" id="WP_171471043.1">
    <property type="nucleotide sequence ID" value="NZ_CP053452.2"/>
</dbReference>
<feature type="domain" description="DUF4340" evidence="2">
    <location>
        <begin position="964"/>
        <end position="1122"/>
    </location>
</feature>
<feature type="domain" description="DUF4340" evidence="2">
    <location>
        <begin position="1229"/>
        <end position="1364"/>
    </location>
</feature>
<accession>A0A6M5YPI3</accession>